<reference evidence="1" key="1">
    <citation type="submission" date="2020-02" db="EMBL/GenBank/DDBJ databases">
        <authorList>
            <person name="Meier V. D."/>
        </authorList>
    </citation>
    <scope>NUCLEOTIDE SEQUENCE</scope>
    <source>
        <strain evidence="1">AVDCRST_MAG96</strain>
    </source>
</reference>
<proteinExistence type="predicted"/>
<evidence type="ECO:0000313" key="1">
    <source>
        <dbReference type="EMBL" id="CAA9516973.1"/>
    </source>
</evidence>
<name>A0A6J4T9U3_9BACT</name>
<sequence>MFVANKIYSFLNPITIKQEFHNNTCHIFLWPPNHHVFFWNQANCCY</sequence>
<accession>A0A6J4T9U3</accession>
<protein>
    <submittedName>
        <fullName evidence="1">Uncharacterized protein</fullName>
    </submittedName>
</protein>
<dbReference type="AlphaFoldDB" id="A0A6J4T9U3"/>
<gene>
    <name evidence="1" type="ORF">AVDCRST_MAG96-2736</name>
</gene>
<dbReference type="EMBL" id="CADCVN010001071">
    <property type="protein sequence ID" value="CAA9516973.1"/>
    <property type="molecule type" value="Genomic_DNA"/>
</dbReference>
<organism evidence="1">
    <name type="scientific">uncultured Segetibacter sp</name>
    <dbReference type="NCBI Taxonomy" id="481133"/>
    <lineage>
        <taxon>Bacteria</taxon>
        <taxon>Pseudomonadati</taxon>
        <taxon>Bacteroidota</taxon>
        <taxon>Chitinophagia</taxon>
        <taxon>Chitinophagales</taxon>
        <taxon>Chitinophagaceae</taxon>
        <taxon>Segetibacter</taxon>
        <taxon>environmental samples</taxon>
    </lineage>
</organism>